<dbReference type="GO" id="GO:0004674">
    <property type="term" value="F:protein serine/threonine kinase activity"/>
    <property type="evidence" value="ECO:0007669"/>
    <property type="project" value="UniProtKB-KW"/>
</dbReference>
<dbReference type="PANTHER" id="PTHR24353:SF147">
    <property type="entry name" value="CGMP-DEPENDENT SERINE_THREONIN PROTEIN KINASE-RELATED"/>
    <property type="match status" value="1"/>
</dbReference>
<keyword evidence="2" id="KW-0808">Transferase</keyword>
<reference evidence="8" key="1">
    <citation type="journal article" date="2020" name="bioRxiv">
        <title>Comparative genomics of Chlamydomonas.</title>
        <authorList>
            <person name="Craig R.J."/>
            <person name="Hasan A.R."/>
            <person name="Ness R.W."/>
            <person name="Keightley P.D."/>
        </authorList>
    </citation>
    <scope>NUCLEOTIDE SEQUENCE</scope>
    <source>
        <strain evidence="8">CCAP 11/173</strain>
    </source>
</reference>
<comment type="caution">
    <text evidence="8">The sequence shown here is derived from an EMBL/GenBank/DDBJ whole genome shotgun (WGS) entry which is preliminary data.</text>
</comment>
<evidence type="ECO:0000256" key="4">
    <source>
        <dbReference type="ARBA" id="ARBA00022777"/>
    </source>
</evidence>
<dbReference type="InterPro" id="IPR000719">
    <property type="entry name" value="Prot_kinase_dom"/>
</dbReference>
<dbReference type="Pfam" id="PF00069">
    <property type="entry name" value="Pkinase"/>
    <property type="match status" value="1"/>
</dbReference>
<keyword evidence="1" id="KW-0723">Serine/threonine-protein kinase</keyword>
<proteinExistence type="predicted"/>
<organism evidence="8 9">
    <name type="scientific">Chlamydomonas schloesseri</name>
    <dbReference type="NCBI Taxonomy" id="2026947"/>
    <lineage>
        <taxon>Eukaryota</taxon>
        <taxon>Viridiplantae</taxon>
        <taxon>Chlorophyta</taxon>
        <taxon>core chlorophytes</taxon>
        <taxon>Chlorophyceae</taxon>
        <taxon>CS clade</taxon>
        <taxon>Chlamydomonadales</taxon>
        <taxon>Chlamydomonadaceae</taxon>
        <taxon>Chlamydomonas</taxon>
    </lineage>
</organism>
<dbReference type="OrthoDB" id="410920at2759"/>
<keyword evidence="3" id="KW-0547">Nucleotide-binding</keyword>
<dbReference type="AlphaFoldDB" id="A0A836B5M0"/>
<evidence type="ECO:0000256" key="5">
    <source>
        <dbReference type="ARBA" id="ARBA00022840"/>
    </source>
</evidence>
<feature type="region of interest" description="Disordered" evidence="6">
    <location>
        <begin position="1"/>
        <end position="26"/>
    </location>
</feature>
<dbReference type="Gene3D" id="1.10.510.10">
    <property type="entry name" value="Transferase(Phosphotransferase) domain 1"/>
    <property type="match status" value="1"/>
</dbReference>
<dbReference type="SUPFAM" id="SSF56112">
    <property type="entry name" value="Protein kinase-like (PK-like)"/>
    <property type="match status" value="1"/>
</dbReference>
<dbReference type="EMBL" id="JAEHOD010000018">
    <property type="protein sequence ID" value="KAG2448356.1"/>
    <property type="molecule type" value="Genomic_DNA"/>
</dbReference>
<accession>A0A836B5M0</accession>
<feature type="region of interest" description="Disordered" evidence="6">
    <location>
        <begin position="42"/>
        <end position="66"/>
    </location>
</feature>
<evidence type="ECO:0000256" key="3">
    <source>
        <dbReference type="ARBA" id="ARBA00022741"/>
    </source>
</evidence>
<gene>
    <name evidence="8" type="ORF">HYH02_006938</name>
</gene>
<keyword evidence="4" id="KW-0418">Kinase</keyword>
<protein>
    <recommendedName>
        <fullName evidence="7">Protein kinase domain-containing protein</fullName>
    </recommendedName>
</protein>
<evidence type="ECO:0000313" key="8">
    <source>
        <dbReference type="EMBL" id="KAG2448356.1"/>
    </source>
</evidence>
<dbReference type="PANTHER" id="PTHR24353">
    <property type="entry name" value="CYCLIC NUCLEOTIDE-DEPENDENT PROTEIN KINASE"/>
    <property type="match status" value="1"/>
</dbReference>
<evidence type="ECO:0000259" key="7">
    <source>
        <dbReference type="PROSITE" id="PS50011"/>
    </source>
</evidence>
<evidence type="ECO:0000313" key="9">
    <source>
        <dbReference type="Proteomes" id="UP000613740"/>
    </source>
</evidence>
<keyword evidence="5" id="KW-0067">ATP-binding</keyword>
<name>A0A836B5M0_9CHLO</name>
<sequence length="702" mass="73510">MSMRRKSVDFGAGDLPPGSPSGRGKMQNALLKLSTANAFAKGSWKPPQAARGSVDLQGGEEGGHGDGVFPYSDADLDAMMPPQVLQPVSPFYGMYSDYEEVMDLLHTAVMADGSSRSTLQRIPRDHVVHVAHLGLGACCTVDLVAVHGSPDGSRLLAAAKSCYLPPNDPRMKASFKEAELLRRCADCPFIMQLLSVIQYNPLDDVPAAGGASAFAAAAAKASFEGGSLSRSGSIASPHGFMQGQASLQSYDLGALGGQHDSMVDSAATEVAGGGAWASAGQLASGGHSGQLVHMPSGGFAQPGASFSAAPSFNSPGYQAWEQWRGGGTENDVEQQIRQRMASMSDLRRNSLSLSVTSQGSFSMGTGAPGWDAAGMVGAAASAYGGGWRYGQGGGGTIGTCGLDSPTGGRQVQRRGSIEILEMYGGTGFCATGLGVGTGGGTTGWGQAGGGGGDGGQARGGPNAPIMYTLLVGWARCGDLRRLVQLQLAKNGAQAKQNAGQHTPVTAMHPVICEDASRFYVGCLLLALEHLHCRLNTVHRDLKLANLLLLGNGYAIVGDLGTAVDLSTVPNGRLTSRVGSPGHMAPECQHRDEGGYDLAADMWSVGACLFSLLTGTLPAGVAGPPSRSWTPPLSRHWSHELQDFLTRLLAWSPRDRPTVAHAMKDPWFRGFNWGALRSQKMPPPSNTPWRELLWWPKVNRALM</sequence>
<dbReference type="PROSITE" id="PS50011">
    <property type="entry name" value="PROTEIN_KINASE_DOM"/>
    <property type="match status" value="1"/>
</dbReference>
<dbReference type="GO" id="GO:0005524">
    <property type="term" value="F:ATP binding"/>
    <property type="evidence" value="ECO:0007669"/>
    <property type="project" value="UniProtKB-KW"/>
</dbReference>
<dbReference type="SMART" id="SM00220">
    <property type="entry name" value="S_TKc"/>
    <property type="match status" value="1"/>
</dbReference>
<dbReference type="Proteomes" id="UP000613740">
    <property type="component" value="Unassembled WGS sequence"/>
</dbReference>
<evidence type="ECO:0000256" key="2">
    <source>
        <dbReference type="ARBA" id="ARBA00022679"/>
    </source>
</evidence>
<feature type="domain" description="Protein kinase" evidence="7">
    <location>
        <begin position="383"/>
        <end position="667"/>
    </location>
</feature>
<dbReference type="InterPro" id="IPR011009">
    <property type="entry name" value="Kinase-like_dom_sf"/>
</dbReference>
<evidence type="ECO:0000256" key="6">
    <source>
        <dbReference type="SAM" id="MobiDB-lite"/>
    </source>
</evidence>
<keyword evidence="9" id="KW-1185">Reference proteome</keyword>
<evidence type="ECO:0000256" key="1">
    <source>
        <dbReference type="ARBA" id="ARBA00022527"/>
    </source>
</evidence>